<dbReference type="AlphaFoldDB" id="A0A2P8H811"/>
<accession>A0A2P8H811</accession>
<organism evidence="1 2">
    <name type="scientific">Chitinophaga niastensis</name>
    <dbReference type="NCBI Taxonomy" id="536980"/>
    <lineage>
        <taxon>Bacteria</taxon>
        <taxon>Pseudomonadati</taxon>
        <taxon>Bacteroidota</taxon>
        <taxon>Chitinophagia</taxon>
        <taxon>Chitinophagales</taxon>
        <taxon>Chitinophagaceae</taxon>
        <taxon>Chitinophaga</taxon>
    </lineage>
</organism>
<gene>
    <name evidence="1" type="ORF">CLV51_1135</name>
</gene>
<keyword evidence="2" id="KW-1185">Reference proteome</keyword>
<dbReference type="RefSeq" id="WP_106531506.1">
    <property type="nucleotide sequence ID" value="NZ_PYAW01000013.1"/>
</dbReference>
<evidence type="ECO:0000313" key="2">
    <source>
        <dbReference type="Proteomes" id="UP000240971"/>
    </source>
</evidence>
<evidence type="ECO:0000313" key="1">
    <source>
        <dbReference type="EMBL" id="PSL42367.1"/>
    </source>
</evidence>
<dbReference type="OrthoDB" id="2942778at2"/>
<proteinExistence type="predicted"/>
<comment type="caution">
    <text evidence="1">The sequence shown here is derived from an EMBL/GenBank/DDBJ whole genome shotgun (WGS) entry which is preliminary data.</text>
</comment>
<name>A0A2P8H811_CHINA</name>
<protein>
    <submittedName>
        <fullName evidence="1">Uncharacterized protein</fullName>
    </submittedName>
</protein>
<reference evidence="1 2" key="1">
    <citation type="submission" date="2018-03" db="EMBL/GenBank/DDBJ databases">
        <title>Genomic Encyclopedia of Archaeal and Bacterial Type Strains, Phase II (KMG-II): from individual species to whole genera.</title>
        <authorList>
            <person name="Goeker M."/>
        </authorList>
    </citation>
    <scope>NUCLEOTIDE SEQUENCE [LARGE SCALE GENOMIC DNA]</scope>
    <source>
        <strain evidence="1 2">DSM 24859</strain>
    </source>
</reference>
<dbReference type="Proteomes" id="UP000240971">
    <property type="component" value="Unassembled WGS sequence"/>
</dbReference>
<dbReference type="EMBL" id="PYAW01000013">
    <property type="protein sequence ID" value="PSL42367.1"/>
    <property type="molecule type" value="Genomic_DNA"/>
</dbReference>
<sequence length="116" mass="12971">MDKQEFIELVRQFVVESTINGTGSVLTSPPGRSPHKDLVEVSKWFNNLGNVDKENVIKVIRRAVEGSVFSFLCVLDGVRAIESGPDRGILRLLYVKDGKEVVLNDENDGYDLHDLL</sequence>